<proteinExistence type="predicted"/>
<evidence type="ECO:0008006" key="2">
    <source>
        <dbReference type="Google" id="ProtNLM"/>
    </source>
</evidence>
<dbReference type="GO" id="GO:0003676">
    <property type="term" value="F:nucleic acid binding"/>
    <property type="evidence" value="ECO:0007669"/>
    <property type="project" value="InterPro"/>
</dbReference>
<protein>
    <recommendedName>
        <fullName evidence="2">SAM-dependent methyltransferase</fullName>
    </recommendedName>
</protein>
<reference evidence="1" key="1">
    <citation type="journal article" date="2020" name="Nature">
        <title>Giant virus diversity and host interactions through global metagenomics.</title>
        <authorList>
            <person name="Schulz F."/>
            <person name="Roux S."/>
            <person name="Paez-Espino D."/>
            <person name="Jungbluth S."/>
            <person name="Walsh D.A."/>
            <person name="Denef V.J."/>
            <person name="McMahon K.D."/>
            <person name="Konstantinidis K.T."/>
            <person name="Eloe-Fadrosh E.A."/>
            <person name="Kyrpides N.C."/>
            <person name="Woyke T."/>
        </authorList>
    </citation>
    <scope>NUCLEOTIDE SEQUENCE</scope>
    <source>
        <strain evidence="1">GVMAG-S-3300013014-104</strain>
    </source>
</reference>
<accession>A0A6C0KSG5</accession>
<organism evidence="1">
    <name type="scientific">viral metagenome</name>
    <dbReference type="NCBI Taxonomy" id="1070528"/>
    <lineage>
        <taxon>unclassified sequences</taxon>
        <taxon>metagenomes</taxon>
        <taxon>organismal metagenomes</taxon>
    </lineage>
</organism>
<name>A0A6C0KSG5_9ZZZZ</name>
<dbReference type="PRINTS" id="PR00507">
    <property type="entry name" value="N12N6MTFRASE"/>
</dbReference>
<dbReference type="PROSITE" id="PS00092">
    <property type="entry name" value="N6_MTASE"/>
    <property type="match status" value="1"/>
</dbReference>
<dbReference type="SUPFAM" id="SSF53335">
    <property type="entry name" value="S-adenosyl-L-methionine-dependent methyltransferases"/>
    <property type="match status" value="1"/>
</dbReference>
<evidence type="ECO:0000313" key="1">
    <source>
        <dbReference type="EMBL" id="QHU19374.1"/>
    </source>
</evidence>
<dbReference type="AlphaFoldDB" id="A0A6C0KSG5"/>
<dbReference type="InterPro" id="IPR002052">
    <property type="entry name" value="DNA_methylase_N6_adenine_CS"/>
</dbReference>
<sequence>MQNTGLNRLTIDKFYTKESVVNNCCNILTQNINIDFNNDLIIEPSAGNGAFINNILKLSSNFKFYDIQPEHEKILKQDYLELNINKAISNDNSNTKFRKIHVIGNPPFGRQSSTAIKFIKKSALFSDTISFILPKSFKKDSMKKYFPLQFHLLFETDLDYNSFIINSQVEKDVPCIFQIWEKKSVERNKVENLEPVNFKFVKKDENPDISFRRVGVNAGFIDTSNLNEKSVQSHYFIKFIESINKNDIINNLKCIIYPSNNTVGPKSISKQEIIKEFNLILQ</sequence>
<dbReference type="EMBL" id="MN740948">
    <property type="protein sequence ID" value="QHU19374.1"/>
    <property type="molecule type" value="Genomic_DNA"/>
</dbReference>
<dbReference type="GO" id="GO:0008168">
    <property type="term" value="F:methyltransferase activity"/>
    <property type="evidence" value="ECO:0007669"/>
    <property type="project" value="InterPro"/>
</dbReference>
<dbReference type="Gene3D" id="3.40.50.150">
    <property type="entry name" value="Vaccinia Virus protein VP39"/>
    <property type="match status" value="1"/>
</dbReference>
<dbReference type="InterPro" id="IPR029063">
    <property type="entry name" value="SAM-dependent_MTases_sf"/>
</dbReference>
<dbReference type="GO" id="GO:0032259">
    <property type="term" value="P:methylation"/>
    <property type="evidence" value="ECO:0007669"/>
    <property type="project" value="InterPro"/>
</dbReference>